<protein>
    <recommendedName>
        <fullName evidence="1">Immunity MXAN-0049 protein domain-containing protein</fullName>
    </recommendedName>
</protein>
<accession>A0A6P1T3S3</accession>
<reference evidence="2 3" key="1">
    <citation type="submission" date="2019-12" db="EMBL/GenBank/DDBJ databases">
        <title>Complete genome sequence of Algicella marina strain 9Alg 56(T) isolated from the red alga Tichocarpus crinitus.</title>
        <authorList>
            <person name="Kim S.-G."/>
            <person name="Nedashkovskaya O.I."/>
        </authorList>
    </citation>
    <scope>NUCLEOTIDE SEQUENCE [LARGE SCALE GENOMIC DNA]</scope>
    <source>
        <strain evidence="2 3">9Alg 56</strain>
    </source>
</reference>
<dbReference type="AlphaFoldDB" id="A0A6P1T3S3"/>
<evidence type="ECO:0000313" key="3">
    <source>
        <dbReference type="Proteomes" id="UP000464495"/>
    </source>
</evidence>
<keyword evidence="3" id="KW-1185">Reference proteome</keyword>
<evidence type="ECO:0000313" key="2">
    <source>
        <dbReference type="EMBL" id="QHQ35172.1"/>
    </source>
</evidence>
<sequence>MAKKVDVWISDIPRNSGYSLKFVITWDPEPPYEVRRSQMHRYLAGEFVSAEDMPNIAVERYHDSHEKPPKPITCSTYILVSEACKVVMEQFDLGRSHFVEIPLMRYDRKSQLEERYFILNIAEVKNCFVPEESREYELFANRPGEWWPKFMPSDDDTAMTAGALKGVDLWIEERVVDNFFLSDRLRQALKKGGIKPFSAKACRVISH</sequence>
<feature type="domain" description="Immunity MXAN-0049 protein" evidence="1">
    <location>
        <begin position="38"/>
        <end position="198"/>
    </location>
</feature>
<dbReference type="Pfam" id="PF07791">
    <property type="entry name" value="Imm11"/>
    <property type="match status" value="1"/>
</dbReference>
<dbReference type="EMBL" id="CP046620">
    <property type="protein sequence ID" value="QHQ35172.1"/>
    <property type="molecule type" value="Genomic_DNA"/>
</dbReference>
<dbReference type="Proteomes" id="UP000464495">
    <property type="component" value="Chromosome"/>
</dbReference>
<gene>
    <name evidence="2" type="ORF">GO499_08155</name>
</gene>
<proteinExistence type="predicted"/>
<dbReference type="InterPro" id="IPR012433">
    <property type="entry name" value="Imm11"/>
</dbReference>
<dbReference type="KEGG" id="amaq:GO499_08155"/>
<organism evidence="2 3">
    <name type="scientific">Algicella marina</name>
    <dbReference type="NCBI Taxonomy" id="2683284"/>
    <lineage>
        <taxon>Bacteria</taxon>
        <taxon>Pseudomonadati</taxon>
        <taxon>Pseudomonadota</taxon>
        <taxon>Alphaproteobacteria</taxon>
        <taxon>Rhodobacterales</taxon>
        <taxon>Paracoccaceae</taxon>
        <taxon>Algicella</taxon>
    </lineage>
</organism>
<dbReference type="RefSeq" id="WP_161861737.1">
    <property type="nucleotide sequence ID" value="NZ_CP046620.1"/>
</dbReference>
<evidence type="ECO:0000259" key="1">
    <source>
        <dbReference type="Pfam" id="PF07791"/>
    </source>
</evidence>
<name>A0A6P1T3S3_9RHOB</name>